<evidence type="ECO:0000313" key="2">
    <source>
        <dbReference type="EMBL" id="KQB40949.1"/>
    </source>
</evidence>
<gene>
    <name evidence="2" type="ORF">RC62_4324</name>
</gene>
<reference evidence="2 3" key="1">
    <citation type="submission" date="2014-09" db="EMBL/GenBank/DDBJ databases">
        <title>Genome sequence of Flavobacterium aquidurense RC62.</title>
        <authorList>
            <person name="Kim J.F."/>
            <person name="Kwak M.-J."/>
        </authorList>
    </citation>
    <scope>NUCLEOTIDE SEQUENCE [LARGE SCALE GENOMIC DNA]</scope>
    <source>
        <strain evidence="2 3">RC62</strain>
    </source>
</reference>
<dbReference type="PATRIC" id="fig|362413.3.peg.4245"/>
<name>A0A0Q0SAK3_9FLAO</name>
<evidence type="ECO:0000313" key="3">
    <source>
        <dbReference type="Proteomes" id="UP000050443"/>
    </source>
</evidence>
<keyword evidence="1" id="KW-0472">Membrane</keyword>
<comment type="caution">
    <text evidence="2">The sequence shown here is derived from an EMBL/GenBank/DDBJ whole genome shotgun (WGS) entry which is preliminary data.</text>
</comment>
<feature type="transmembrane region" description="Helical" evidence="1">
    <location>
        <begin position="15"/>
        <end position="36"/>
    </location>
</feature>
<sequence>MVLCINVFKIDELTFLLRTVIICFAILLHLLITFALTKTNLHEQ</sequence>
<organism evidence="2 3">
    <name type="scientific">Flavobacterium aquidurense</name>
    <dbReference type="NCBI Taxonomy" id="362413"/>
    <lineage>
        <taxon>Bacteria</taxon>
        <taxon>Pseudomonadati</taxon>
        <taxon>Bacteroidota</taxon>
        <taxon>Flavobacteriia</taxon>
        <taxon>Flavobacteriales</taxon>
        <taxon>Flavobacteriaceae</taxon>
        <taxon>Flavobacterium</taxon>
    </lineage>
</organism>
<keyword evidence="1" id="KW-0812">Transmembrane</keyword>
<accession>A0A0Q0SAK3</accession>
<dbReference type="STRING" id="362413.RC62_4324"/>
<proteinExistence type="predicted"/>
<dbReference type="EMBL" id="JRLF01000009">
    <property type="protein sequence ID" value="KQB40949.1"/>
    <property type="molecule type" value="Genomic_DNA"/>
</dbReference>
<protein>
    <submittedName>
        <fullName evidence="2">Uncharacterized protein</fullName>
    </submittedName>
</protein>
<keyword evidence="1" id="KW-1133">Transmembrane helix</keyword>
<evidence type="ECO:0000256" key="1">
    <source>
        <dbReference type="SAM" id="Phobius"/>
    </source>
</evidence>
<dbReference type="AlphaFoldDB" id="A0A0Q0SAK3"/>
<dbReference type="Proteomes" id="UP000050443">
    <property type="component" value="Unassembled WGS sequence"/>
</dbReference>